<dbReference type="GeneID" id="84592708"/>
<dbReference type="AlphaFoldDB" id="A0AAJ8E2R9"/>
<feature type="compositionally biased region" description="Basic residues" evidence="1">
    <location>
        <begin position="32"/>
        <end position="41"/>
    </location>
</feature>
<dbReference type="RefSeq" id="XP_059604551.1">
    <property type="nucleotide sequence ID" value="XM_059743632.1"/>
</dbReference>
<name>A0AAJ8E2R9_ASPNG</name>
<feature type="compositionally biased region" description="Polar residues" evidence="1">
    <location>
        <begin position="17"/>
        <end position="27"/>
    </location>
</feature>
<reference evidence="2" key="1">
    <citation type="submission" date="2025-02" db="EMBL/GenBank/DDBJ databases">
        <authorList>
            <consortium name="NCBI Genome Project"/>
        </authorList>
    </citation>
    <scope>NUCLEOTIDE SEQUENCE</scope>
</reference>
<evidence type="ECO:0000313" key="2">
    <source>
        <dbReference type="RefSeq" id="XP_059604551.1"/>
    </source>
</evidence>
<feature type="region of interest" description="Disordered" evidence="1">
    <location>
        <begin position="1"/>
        <end position="61"/>
    </location>
</feature>
<organism evidence="2">
    <name type="scientific">Aspergillus niger</name>
    <dbReference type="NCBI Taxonomy" id="5061"/>
    <lineage>
        <taxon>Eukaryota</taxon>
        <taxon>Fungi</taxon>
        <taxon>Dikarya</taxon>
        <taxon>Ascomycota</taxon>
        <taxon>Pezizomycotina</taxon>
        <taxon>Eurotiomycetes</taxon>
        <taxon>Eurotiomycetidae</taxon>
        <taxon>Eurotiales</taxon>
        <taxon>Aspergillaceae</taxon>
        <taxon>Aspergillus</taxon>
        <taxon>Aspergillus subgen. Circumdati</taxon>
    </lineage>
</organism>
<gene>
    <name evidence="2" type="ORF">An12g09030</name>
</gene>
<dbReference type="KEGG" id="ang:An12g09030"/>
<evidence type="ECO:0000256" key="1">
    <source>
        <dbReference type="SAM" id="MobiDB-lite"/>
    </source>
</evidence>
<dbReference type="VEuPathDB" id="FungiDB:An12g09030"/>
<reference evidence="2" key="2">
    <citation type="submission" date="2025-08" db="UniProtKB">
        <authorList>
            <consortium name="RefSeq"/>
        </authorList>
    </citation>
    <scope>IDENTIFICATION</scope>
</reference>
<protein>
    <submittedName>
        <fullName evidence="2">Uncharacterized protein</fullName>
    </submittedName>
</protein>
<proteinExistence type="predicted"/>
<sequence length="91" mass="9674">MTVGGMSVLGILRSNGAPPQSFLSGQGTEIRKARKRKKGKKREKEGEVSSGGGGQVAKEASSSTCNIILGLPLGCEMEREGKENKKVKDKR</sequence>
<accession>A0AAJ8E2R9</accession>